<dbReference type="InterPro" id="IPR009057">
    <property type="entry name" value="Homeodomain-like_sf"/>
</dbReference>
<dbReference type="GO" id="GO:0003677">
    <property type="term" value="F:DNA binding"/>
    <property type="evidence" value="ECO:0007669"/>
    <property type="project" value="InterPro"/>
</dbReference>
<proteinExistence type="predicted"/>
<dbReference type="GO" id="GO:0006313">
    <property type="term" value="P:DNA transposition"/>
    <property type="evidence" value="ECO:0007669"/>
    <property type="project" value="InterPro"/>
</dbReference>
<evidence type="ECO:0000256" key="1">
    <source>
        <dbReference type="SAM" id="Coils"/>
    </source>
</evidence>
<dbReference type="SUPFAM" id="SSF46689">
    <property type="entry name" value="Homeodomain-like"/>
    <property type="match status" value="1"/>
</dbReference>
<keyword evidence="3" id="KW-1185">Reference proteome</keyword>
<dbReference type="Gene3D" id="1.10.10.10">
    <property type="entry name" value="Winged helix-like DNA-binding domain superfamily/Winged helix DNA-binding domain"/>
    <property type="match status" value="1"/>
</dbReference>
<dbReference type="InterPro" id="IPR036388">
    <property type="entry name" value="WH-like_DNA-bd_sf"/>
</dbReference>
<evidence type="ECO:0000313" key="2">
    <source>
        <dbReference type="EMBL" id="ALA67481.1"/>
    </source>
</evidence>
<sequence>MPKKYSVEFKEKAVHQIVEMVRLESCSLQRAYEEVGELLGVSHHTLRAWYRDSLLTRYAAEPAGGESMEEELKRLRRENRELKRANGILKTASAFFAAELDRPTTR</sequence>
<accession>A0A0K2H171</accession>
<dbReference type="GO" id="GO:0004803">
    <property type="term" value="F:transposase activity"/>
    <property type="evidence" value="ECO:0007669"/>
    <property type="project" value="InterPro"/>
</dbReference>
<dbReference type="EMBL" id="CP006841">
    <property type="protein sequence ID" value="ALA67481.1"/>
    <property type="molecule type" value="Genomic_DNA"/>
</dbReference>
<evidence type="ECO:0000313" key="3">
    <source>
        <dbReference type="Proteomes" id="UP000058446"/>
    </source>
</evidence>
<dbReference type="PATRIC" id="fig|1408189.4.peg.1347"/>
<dbReference type="AlphaFoldDB" id="A0A0K2H171"/>
<protein>
    <submittedName>
        <fullName evidence="2">Transposase</fullName>
    </submittedName>
</protein>
<reference evidence="2 3" key="1">
    <citation type="submission" date="2013-10" db="EMBL/GenBank/DDBJ databases">
        <title>Complete genome sequence of Corynebacterium lactis DSM 45799(T), isolated from raw cow milk.</title>
        <authorList>
            <person name="Ruckert C."/>
            <person name="Albersmeier A."/>
            <person name="Lipski A."/>
            <person name="Kalinowski J."/>
        </authorList>
    </citation>
    <scope>NUCLEOTIDE SEQUENCE [LARGE SCALE GENOMIC DNA]</scope>
    <source>
        <strain evidence="2 3">RW2-5</strain>
    </source>
</reference>
<feature type="coiled-coil region" evidence="1">
    <location>
        <begin position="65"/>
        <end position="92"/>
    </location>
</feature>
<organism evidence="2 3">
    <name type="scientific">Corynebacterium lactis RW2-5</name>
    <dbReference type="NCBI Taxonomy" id="1408189"/>
    <lineage>
        <taxon>Bacteria</taxon>
        <taxon>Bacillati</taxon>
        <taxon>Actinomycetota</taxon>
        <taxon>Actinomycetes</taxon>
        <taxon>Mycobacteriales</taxon>
        <taxon>Corynebacteriaceae</taxon>
        <taxon>Corynebacterium</taxon>
    </lineage>
</organism>
<dbReference type="Pfam" id="PF01527">
    <property type="entry name" value="HTH_Tnp_1"/>
    <property type="match status" value="1"/>
</dbReference>
<keyword evidence="1" id="KW-0175">Coiled coil</keyword>
<name>A0A0K2H171_9CORY</name>
<dbReference type="InterPro" id="IPR002514">
    <property type="entry name" value="Transposase_8"/>
</dbReference>
<gene>
    <name evidence="2" type="ORF">CLAC_06750</name>
</gene>
<dbReference type="KEGG" id="clw:CLAC_06750"/>
<dbReference type="Proteomes" id="UP000058446">
    <property type="component" value="Chromosome"/>
</dbReference>